<feature type="transmembrane region" description="Helical" evidence="5">
    <location>
        <begin position="275"/>
        <end position="295"/>
    </location>
</feature>
<accession>A0AAD5QA85</accession>
<dbReference type="SUPFAM" id="SSF81324">
    <property type="entry name" value="Voltage-gated potassium channels"/>
    <property type="match status" value="1"/>
</dbReference>
<gene>
    <name evidence="6" type="ORF">P43SY_004420</name>
</gene>
<evidence type="ECO:0008006" key="8">
    <source>
        <dbReference type="Google" id="ProtNLM"/>
    </source>
</evidence>
<organism evidence="6 7">
    <name type="scientific">Pythium insidiosum</name>
    <name type="common">Pythiosis disease agent</name>
    <dbReference type="NCBI Taxonomy" id="114742"/>
    <lineage>
        <taxon>Eukaryota</taxon>
        <taxon>Sar</taxon>
        <taxon>Stramenopiles</taxon>
        <taxon>Oomycota</taxon>
        <taxon>Peronosporomycetes</taxon>
        <taxon>Pythiales</taxon>
        <taxon>Pythiaceae</taxon>
        <taxon>Pythium</taxon>
    </lineage>
</organism>
<dbReference type="Gene3D" id="1.20.120.350">
    <property type="entry name" value="Voltage-gated potassium channels. Chain C"/>
    <property type="match status" value="1"/>
</dbReference>
<dbReference type="Proteomes" id="UP001209570">
    <property type="component" value="Unassembled WGS sequence"/>
</dbReference>
<evidence type="ECO:0000256" key="2">
    <source>
        <dbReference type="ARBA" id="ARBA00022692"/>
    </source>
</evidence>
<feature type="transmembrane region" description="Helical" evidence="5">
    <location>
        <begin position="301"/>
        <end position="319"/>
    </location>
</feature>
<keyword evidence="7" id="KW-1185">Reference proteome</keyword>
<comment type="subcellular location">
    <subcellularLocation>
        <location evidence="1">Membrane</location>
        <topology evidence="1">Multi-pass membrane protein</topology>
    </subcellularLocation>
</comment>
<protein>
    <recommendedName>
        <fullName evidence="8">Ion transport domain-containing protein</fullName>
    </recommendedName>
</protein>
<name>A0AAD5QA85_PYTIN</name>
<keyword evidence="3 5" id="KW-1133">Transmembrane helix</keyword>
<feature type="transmembrane region" description="Helical" evidence="5">
    <location>
        <begin position="242"/>
        <end position="263"/>
    </location>
</feature>
<keyword evidence="2 5" id="KW-0812">Transmembrane</keyword>
<dbReference type="GO" id="GO:0016020">
    <property type="term" value="C:membrane"/>
    <property type="evidence" value="ECO:0007669"/>
    <property type="project" value="UniProtKB-SubCell"/>
</dbReference>
<evidence type="ECO:0000256" key="5">
    <source>
        <dbReference type="SAM" id="Phobius"/>
    </source>
</evidence>
<comment type="caution">
    <text evidence="6">The sequence shown here is derived from an EMBL/GenBank/DDBJ whole genome shotgun (WGS) entry which is preliminary data.</text>
</comment>
<evidence type="ECO:0000313" key="7">
    <source>
        <dbReference type="Proteomes" id="UP001209570"/>
    </source>
</evidence>
<evidence type="ECO:0000256" key="3">
    <source>
        <dbReference type="ARBA" id="ARBA00022989"/>
    </source>
</evidence>
<dbReference type="AlphaFoldDB" id="A0AAD5QA85"/>
<evidence type="ECO:0000256" key="1">
    <source>
        <dbReference type="ARBA" id="ARBA00004141"/>
    </source>
</evidence>
<dbReference type="InterPro" id="IPR027359">
    <property type="entry name" value="Volt_channel_dom_sf"/>
</dbReference>
<evidence type="ECO:0000313" key="6">
    <source>
        <dbReference type="EMBL" id="KAJ0408262.1"/>
    </source>
</evidence>
<reference evidence="6" key="1">
    <citation type="submission" date="2021-12" db="EMBL/GenBank/DDBJ databases">
        <title>Prjna785345.</title>
        <authorList>
            <person name="Rujirawat T."/>
            <person name="Krajaejun T."/>
        </authorList>
    </citation>
    <scope>NUCLEOTIDE SEQUENCE</scope>
    <source>
        <strain evidence="6">Pi057C3</strain>
    </source>
</reference>
<proteinExistence type="predicted"/>
<evidence type="ECO:0000256" key="4">
    <source>
        <dbReference type="ARBA" id="ARBA00023136"/>
    </source>
</evidence>
<keyword evidence="4 5" id="KW-0472">Membrane</keyword>
<dbReference type="EMBL" id="JAKCXM010000013">
    <property type="protein sequence ID" value="KAJ0408262.1"/>
    <property type="molecule type" value="Genomic_DNA"/>
</dbReference>
<sequence length="392" mass="45210">MTAPSPYDVVHVEAATCTADDAPARDRLDYEHAMRLGDAVLRPRDLASHEETPLYFAWQRLYAAGNATLATDWLDETEWEMAERKRARVSPRRGLPPPTSTAARLLQRESARASSFLRGSQDNDFIALFYAQTTPELQKTGHKSALCRRYIRDFCKRNQRGFFDQPGCFVLDAQGKPTTTPLLFDCSTGDTDPNCYGNAHNYGSDQFKWTCRDVFGAKGVQRVCNNRLCQSTLAFWFNMEPFWIYFEFFFNLLFIVEMIVHIYVHPCRKNVIKDLRFFVDVLILIPFFVELGQIISGTMPIYSIFFLFMGSIICGAIFFELERGTQCYVGERCVWWGKNVLTPHIEKGLPKGKRILVQDDSPAMLSDMLRSSWFSLFYVCYEIYLLEMKRKG</sequence>